<proteinExistence type="predicted"/>
<keyword evidence="2" id="KW-0472">Membrane</keyword>
<evidence type="ECO:0000256" key="1">
    <source>
        <dbReference type="SAM" id="MobiDB-lite"/>
    </source>
</evidence>
<dbReference type="EMBL" id="JAFITR010000056">
    <property type="protein sequence ID" value="MBN4067048.1"/>
    <property type="molecule type" value="Genomic_DNA"/>
</dbReference>
<name>A0ABS3ARP3_9BACT</name>
<accession>A0ABS3ARP3</accession>
<gene>
    <name evidence="3" type="ORF">JYU14_03090</name>
</gene>
<feature type="transmembrane region" description="Helical" evidence="2">
    <location>
        <begin position="37"/>
        <end position="58"/>
    </location>
</feature>
<organism evidence="3 4">
    <name type="scientific">Simkania negevensis</name>
    <dbReference type="NCBI Taxonomy" id="83561"/>
    <lineage>
        <taxon>Bacteria</taxon>
        <taxon>Pseudomonadati</taxon>
        <taxon>Chlamydiota</taxon>
        <taxon>Chlamydiia</taxon>
        <taxon>Parachlamydiales</taxon>
        <taxon>Simkaniaceae</taxon>
        <taxon>Simkania</taxon>
    </lineage>
</organism>
<keyword evidence="2" id="KW-0812">Transmembrane</keyword>
<comment type="caution">
    <text evidence="3">The sequence shown here is derived from an EMBL/GenBank/DDBJ whole genome shotgun (WGS) entry which is preliminary data.</text>
</comment>
<reference evidence="3 4" key="1">
    <citation type="submission" date="2021-02" db="EMBL/GenBank/DDBJ databases">
        <title>Activity-based single-cell genomes from oceanic crustal fluid captures similar information to metagenomic and metatranscriptomic surveys with orders of magnitude less sampling.</title>
        <authorList>
            <person name="D'Angelo T.S."/>
            <person name="Orcutt B.N."/>
        </authorList>
    </citation>
    <scope>NUCLEOTIDE SEQUENCE [LARGE SCALE GENOMIC DNA]</scope>
    <source>
        <strain evidence="3">AH-315-G07</strain>
    </source>
</reference>
<keyword evidence="2" id="KW-1133">Transmembrane helix</keyword>
<evidence type="ECO:0000313" key="3">
    <source>
        <dbReference type="EMBL" id="MBN4067048.1"/>
    </source>
</evidence>
<evidence type="ECO:0000256" key="2">
    <source>
        <dbReference type="SAM" id="Phobius"/>
    </source>
</evidence>
<evidence type="ECO:0000313" key="4">
    <source>
        <dbReference type="Proteomes" id="UP000722121"/>
    </source>
</evidence>
<keyword evidence="4" id="KW-1185">Reference proteome</keyword>
<sequence>MDRRIIFVFVFVFTLVSTLLVFFASLAAHQTWLNTILYSLTAMWLVGILSQIVVRHIYMRIINTYEMQTKQKKTHEKKEQQEHKIEGVEAIDDLIMAMPVRGKPDKEKKDEDEEPEELAQEEKEAPPVSSQE</sequence>
<protein>
    <submittedName>
        <fullName evidence="3">Uncharacterized protein</fullName>
    </submittedName>
</protein>
<feature type="compositionally biased region" description="Acidic residues" evidence="1">
    <location>
        <begin position="110"/>
        <end position="119"/>
    </location>
</feature>
<dbReference type="Proteomes" id="UP000722121">
    <property type="component" value="Unassembled WGS sequence"/>
</dbReference>
<feature type="region of interest" description="Disordered" evidence="1">
    <location>
        <begin position="99"/>
        <end position="132"/>
    </location>
</feature>